<accession>A0ABR0JWX3</accession>
<keyword evidence="1" id="KW-0472">Membrane</keyword>
<feature type="transmembrane region" description="Helical" evidence="1">
    <location>
        <begin position="12"/>
        <end position="32"/>
    </location>
</feature>
<comment type="caution">
    <text evidence="2">The sequence shown here is derived from an EMBL/GenBank/DDBJ whole genome shotgun (WGS) entry which is preliminary data.</text>
</comment>
<dbReference type="InterPro" id="IPR021047">
    <property type="entry name" value="Mannosyltransferase_CMT1"/>
</dbReference>
<dbReference type="PANTHER" id="PTHR34144">
    <property type="entry name" value="CHROMOSOME 8, WHOLE GENOME SHOTGUN SEQUENCE"/>
    <property type="match status" value="1"/>
</dbReference>
<dbReference type="Proteomes" id="UP001345013">
    <property type="component" value="Unassembled WGS sequence"/>
</dbReference>
<proteinExistence type="predicted"/>
<evidence type="ECO:0000313" key="2">
    <source>
        <dbReference type="EMBL" id="KAK5077500.1"/>
    </source>
</evidence>
<keyword evidence="1" id="KW-0812">Transmembrane</keyword>
<dbReference type="EMBL" id="JAVRRG010000219">
    <property type="protein sequence ID" value="KAK5077500.1"/>
    <property type="molecule type" value="Genomic_DNA"/>
</dbReference>
<gene>
    <name evidence="2" type="ORF">LTR24_009591</name>
</gene>
<protein>
    <recommendedName>
        <fullName evidence="4">Glycosyltransferase family 69 protein</fullName>
    </recommendedName>
</protein>
<dbReference type="PANTHER" id="PTHR34144:SF7">
    <property type="entry name" value="EXPORT PROTEIN (CAP59), PUTATIVE (AFU_ORTHOLOGUE AFUA_7G05020)-RELATED"/>
    <property type="match status" value="1"/>
</dbReference>
<organism evidence="2 3">
    <name type="scientific">Lithohypha guttulata</name>
    <dbReference type="NCBI Taxonomy" id="1690604"/>
    <lineage>
        <taxon>Eukaryota</taxon>
        <taxon>Fungi</taxon>
        <taxon>Dikarya</taxon>
        <taxon>Ascomycota</taxon>
        <taxon>Pezizomycotina</taxon>
        <taxon>Eurotiomycetes</taxon>
        <taxon>Chaetothyriomycetidae</taxon>
        <taxon>Chaetothyriales</taxon>
        <taxon>Trichomeriaceae</taxon>
        <taxon>Lithohypha</taxon>
    </lineage>
</organism>
<evidence type="ECO:0008006" key="4">
    <source>
        <dbReference type="Google" id="ProtNLM"/>
    </source>
</evidence>
<evidence type="ECO:0000256" key="1">
    <source>
        <dbReference type="SAM" id="Phobius"/>
    </source>
</evidence>
<dbReference type="Pfam" id="PF11735">
    <property type="entry name" value="CAP59_mtransfer"/>
    <property type="match status" value="1"/>
</dbReference>
<keyword evidence="1" id="KW-1133">Transmembrane helix</keyword>
<reference evidence="2 3" key="1">
    <citation type="submission" date="2023-08" db="EMBL/GenBank/DDBJ databases">
        <title>Black Yeasts Isolated from many extreme environments.</title>
        <authorList>
            <person name="Coleine C."/>
            <person name="Stajich J.E."/>
            <person name="Selbmann L."/>
        </authorList>
    </citation>
    <scope>NUCLEOTIDE SEQUENCE [LARGE SCALE GENOMIC DNA]</scope>
    <source>
        <strain evidence="2 3">CCFEE 5885</strain>
    </source>
</reference>
<sequence length="448" mass="51223">MFLTRYRRASRWPRFVLYGVIFLCLVDIFRLLGSYRTFSNNLVAQTVQHVEDLPREVRNQKIYIAAQFWTSEAVLVEFWLNQFLKLLTVLGPRNVYVSIIESGSLDNTADAIRWLDNELDKLGVARTVIVDPKTHEDAVNAGPLDEHGHHKSGWIVTGDTKVEGQKELRRIPYLSDVRNEGLEPLLRMHRTDGQIFDKVLYLNDVFFEPSDILTLLATNGGQYDVACGIDFHYPPAFYDTFALRDAEGRGPVMSTFPYFRAQETWDAMLKGAPARVRSCWNGVLVVDATPYYDRIRSNTVGSGHHLQTGLRFRGVPDSLALHKLEASECCLIHADLIASGQAQRGIFMNPAVRSGYTIEAYQLTHQGTERSFVSAWQYVTGVWKNRLARWKVDGISSSAGQNMAEVYRRIRKWQNEGTSPGEKREEVGDYCTIMEMHILIWNGWKHVW</sequence>
<keyword evidence="3" id="KW-1185">Reference proteome</keyword>
<evidence type="ECO:0000313" key="3">
    <source>
        <dbReference type="Proteomes" id="UP001345013"/>
    </source>
</evidence>
<name>A0ABR0JWX3_9EURO</name>